<organism evidence="1 2">
    <name type="scientific">Bacteroides ovatus (strain ATCC 8483 / DSM 1896 / JCM 5824 / BCRC 10623 / CCUG 4943 / NCTC 11153)</name>
    <dbReference type="NCBI Taxonomy" id="411476"/>
    <lineage>
        <taxon>Bacteria</taxon>
        <taxon>Pseudomonadati</taxon>
        <taxon>Bacteroidota</taxon>
        <taxon>Bacteroidia</taxon>
        <taxon>Bacteroidales</taxon>
        <taxon>Bacteroidaceae</taxon>
        <taxon>Bacteroides</taxon>
    </lineage>
</organism>
<dbReference type="EMBL" id="AAXF02000048">
    <property type="protein sequence ID" value="EDO11801.1"/>
    <property type="molecule type" value="Genomic_DNA"/>
</dbReference>
<evidence type="ECO:0000313" key="2">
    <source>
        <dbReference type="Proteomes" id="UP000005475"/>
    </source>
</evidence>
<dbReference type="Proteomes" id="UP000005475">
    <property type="component" value="Unassembled WGS sequence"/>
</dbReference>
<proteinExistence type="predicted"/>
<gene>
    <name evidence="1" type="ORF">BACOVA_02295</name>
</gene>
<sequence>MNELEKVCVLGEIFNQILTLDKTFYQLMITARNENKTETILE</sequence>
<dbReference type="AlphaFoldDB" id="A0AAN3A8C3"/>
<comment type="caution">
    <text evidence="1">The sequence shown here is derived from an EMBL/GenBank/DDBJ whole genome shotgun (WGS) entry which is preliminary data.</text>
</comment>
<name>A0AAN3A8C3_BACO1</name>
<protein>
    <submittedName>
        <fullName evidence="1">Uncharacterized protein</fullName>
    </submittedName>
</protein>
<reference evidence="2" key="2">
    <citation type="submission" date="2007-04" db="EMBL/GenBank/DDBJ databases">
        <title>Draft genome sequence of Bacteroides ovatus (ATCC 8483).</title>
        <authorList>
            <person name="Sudarsanam P."/>
            <person name="Ley R."/>
            <person name="Guruge J."/>
            <person name="Turnbaugh P.J."/>
            <person name="Mahowald M."/>
            <person name="Liep D."/>
            <person name="Gordon J."/>
        </authorList>
    </citation>
    <scope>NUCLEOTIDE SEQUENCE [LARGE SCALE GENOMIC DNA]</scope>
    <source>
        <strain evidence="2">ATCC 8483 / DSM 1896 / JCM 5824 / BCRC 10623 / CCUG 4943 / NCTC 11153</strain>
    </source>
</reference>
<evidence type="ECO:0000313" key="1">
    <source>
        <dbReference type="EMBL" id="EDO11801.1"/>
    </source>
</evidence>
<accession>A0AAN3A8C3</accession>
<reference evidence="1 2" key="1">
    <citation type="submission" date="2007-03" db="EMBL/GenBank/DDBJ databases">
        <authorList>
            <person name="Fulton L."/>
            <person name="Clifton S."/>
            <person name="Fulton B."/>
            <person name="Xu J."/>
            <person name="Minx P."/>
            <person name="Pepin K.H."/>
            <person name="Johnson M."/>
            <person name="Thiruvilangam P."/>
            <person name="Bhonagiri V."/>
            <person name="Nash W.E."/>
            <person name="Mardis E.R."/>
            <person name="Wilson R.K."/>
        </authorList>
    </citation>
    <scope>NUCLEOTIDE SEQUENCE [LARGE SCALE GENOMIC DNA]</scope>
    <source>
        <strain evidence="2">ATCC 8483 / DSM 1896 / JCM 5824 / BCRC 10623 / CCUG 4943 / NCTC 11153</strain>
    </source>
</reference>